<dbReference type="EMBL" id="LTDF01000177">
    <property type="protein sequence ID" value="KXT40673.1"/>
    <property type="molecule type" value="Genomic_DNA"/>
</dbReference>
<evidence type="ECO:0000313" key="3">
    <source>
        <dbReference type="EMBL" id="KXT40673.1"/>
    </source>
</evidence>
<gene>
    <name evidence="3" type="ORF">HMPREF2531_05220</name>
</gene>
<dbReference type="InterPro" id="IPR015943">
    <property type="entry name" value="WD40/YVTN_repeat-like_dom_sf"/>
</dbReference>
<dbReference type="PATRIC" id="fig|329854.7.peg.5290"/>
<accession>A0A139KNA7</accession>
<protein>
    <recommendedName>
        <fullName evidence="5">WD40 repeat domain-containing protein</fullName>
    </recommendedName>
</protein>
<comment type="caution">
    <text evidence="3">The sequence shown here is derived from an EMBL/GenBank/DDBJ whole genome shotgun (WGS) entry which is preliminary data.</text>
</comment>
<dbReference type="InterPro" id="IPR040132">
    <property type="entry name" value="Tex1/THOC3"/>
</dbReference>
<dbReference type="PANTHER" id="PTHR22839:SF0">
    <property type="entry name" value="THO COMPLEX SUBUNIT 3"/>
    <property type="match status" value="1"/>
</dbReference>
<keyword evidence="1" id="KW-0853">WD repeat</keyword>
<keyword evidence="2" id="KW-0677">Repeat</keyword>
<reference evidence="3 4" key="1">
    <citation type="submission" date="2016-02" db="EMBL/GenBank/DDBJ databases">
        <authorList>
            <person name="Wen L."/>
            <person name="He K."/>
            <person name="Yang H."/>
        </authorList>
    </citation>
    <scope>NUCLEOTIDE SEQUENCE [LARGE SCALE GENOMIC DNA]</scope>
    <source>
        <strain evidence="3 4">KLE1704</strain>
    </source>
</reference>
<dbReference type="PANTHER" id="PTHR22839">
    <property type="entry name" value="THO COMPLEX SUBUNIT 3 THO3"/>
    <property type="match status" value="1"/>
</dbReference>
<name>A0A139KNA7_9BACE</name>
<evidence type="ECO:0008006" key="5">
    <source>
        <dbReference type="Google" id="ProtNLM"/>
    </source>
</evidence>
<dbReference type="SUPFAM" id="SSF69322">
    <property type="entry name" value="Tricorn protease domain 2"/>
    <property type="match status" value="1"/>
</dbReference>
<organism evidence="3">
    <name type="scientific">Bacteroides intestinalis</name>
    <dbReference type="NCBI Taxonomy" id="329854"/>
    <lineage>
        <taxon>Bacteria</taxon>
        <taxon>Pseudomonadati</taxon>
        <taxon>Bacteroidota</taxon>
        <taxon>Bacteroidia</taxon>
        <taxon>Bacteroidales</taxon>
        <taxon>Bacteroidaceae</taxon>
        <taxon>Bacteroides</taxon>
    </lineage>
</organism>
<dbReference type="Gene3D" id="2.130.10.10">
    <property type="entry name" value="YVTN repeat-like/Quinoprotein amine dehydrogenase"/>
    <property type="match status" value="1"/>
</dbReference>
<evidence type="ECO:0000256" key="1">
    <source>
        <dbReference type="ARBA" id="ARBA00022574"/>
    </source>
</evidence>
<dbReference type="RefSeq" id="WP_061438268.1">
    <property type="nucleotide sequence ID" value="NZ_KQ968741.1"/>
</dbReference>
<dbReference type="Proteomes" id="UP000070319">
    <property type="component" value="Unassembled WGS sequence"/>
</dbReference>
<proteinExistence type="predicted"/>
<dbReference type="AlphaFoldDB" id="A0A139KNA7"/>
<dbReference type="GO" id="GO:0006406">
    <property type="term" value="P:mRNA export from nucleus"/>
    <property type="evidence" value="ECO:0007669"/>
    <property type="project" value="InterPro"/>
</dbReference>
<evidence type="ECO:0000313" key="4">
    <source>
        <dbReference type="Proteomes" id="UP000070319"/>
    </source>
</evidence>
<sequence>MDEMRMWFRPVKGIAFCIVAAFFGSQAMAQVQVKRSFPSAKRISAFDNTTFCTAFLSDGSLLTIRDIPIVDLRDVDKIAFNPTGSSLALMRGKKPVSIYSFRDRNKKLFELKEQRKSKELKGRKNLSFFVPGPVGAELMKDASKGDIVPVAMCYGADARNFLVSNSLGEIIVYDTKAYLPQAYIQGKAVATAITMSPNNYFIAAGTGKNIDIWNFQTKELRTSLPMPAEVTELVFSADASQMAVVTADKRLTIFDTKTWDKVDIFDKIGGTLTSPSFHPDGKYISVVKDGNAIVIMNLKNSVPEQTLDENPGGVTGSRFFVNKQTSDVFMLSNRAKGLVFWDANGLNPFFGKLMSKEVDAKMNEWVKMMQGESMEDYAIRVNDETRLKQQQLFAQEVATELAGDRISIDNPFVGEYDASKNMLNIGFNALPAIALEVPSNEVGDFKDGKNLKFDNAVYVLNDKDEFELAYVEVRNETTNKVYIYDNIGRTKLTALEADENFVPLEIMQQASREEIQLKEIKEAVIEEKKQDKLITENTQIDVRTEVIPGVDANGNKILNYKVGYQYEVINKEFSAKEDFPSGGYDIERSNAAMSLMKIIKNAFEGDFSKYLSEGKQVKVIVTGSADASPIRGRIAYNGQYGEFIDEPYYKDGNLDNITVTKASGITANEQLALMRAAGVKNYIEKNVTTLDNTKNEYEYHVEVAKERGGEFRKINVEFVIMDAFPAK</sequence>
<evidence type="ECO:0000256" key="2">
    <source>
        <dbReference type="ARBA" id="ARBA00022737"/>
    </source>
</evidence>